<evidence type="ECO:0000256" key="1">
    <source>
        <dbReference type="SAM" id="MobiDB-lite"/>
    </source>
</evidence>
<name>A0AAV4W8G6_CAEEX</name>
<dbReference type="Proteomes" id="UP001054945">
    <property type="component" value="Unassembled WGS sequence"/>
</dbReference>
<proteinExistence type="predicted"/>
<organism evidence="2 3">
    <name type="scientific">Caerostris extrusa</name>
    <name type="common">Bark spider</name>
    <name type="synonym">Caerostris bankana</name>
    <dbReference type="NCBI Taxonomy" id="172846"/>
    <lineage>
        <taxon>Eukaryota</taxon>
        <taxon>Metazoa</taxon>
        <taxon>Ecdysozoa</taxon>
        <taxon>Arthropoda</taxon>
        <taxon>Chelicerata</taxon>
        <taxon>Arachnida</taxon>
        <taxon>Araneae</taxon>
        <taxon>Araneomorphae</taxon>
        <taxon>Entelegynae</taxon>
        <taxon>Araneoidea</taxon>
        <taxon>Araneidae</taxon>
        <taxon>Caerostris</taxon>
    </lineage>
</organism>
<dbReference type="EMBL" id="BPLR01015747">
    <property type="protein sequence ID" value="GIY78350.1"/>
    <property type="molecule type" value="Genomic_DNA"/>
</dbReference>
<accession>A0AAV4W8G6</accession>
<reference evidence="2 3" key="1">
    <citation type="submission" date="2021-06" db="EMBL/GenBank/DDBJ databases">
        <title>Caerostris extrusa draft genome.</title>
        <authorList>
            <person name="Kono N."/>
            <person name="Arakawa K."/>
        </authorList>
    </citation>
    <scope>NUCLEOTIDE SEQUENCE [LARGE SCALE GENOMIC DNA]</scope>
</reference>
<feature type="compositionally biased region" description="Basic residues" evidence="1">
    <location>
        <begin position="57"/>
        <end position="66"/>
    </location>
</feature>
<gene>
    <name evidence="2" type="ORF">CEXT_704171</name>
</gene>
<feature type="region of interest" description="Disordered" evidence="1">
    <location>
        <begin position="44"/>
        <end position="66"/>
    </location>
</feature>
<evidence type="ECO:0000313" key="2">
    <source>
        <dbReference type="EMBL" id="GIY78350.1"/>
    </source>
</evidence>
<evidence type="ECO:0000313" key="3">
    <source>
        <dbReference type="Proteomes" id="UP001054945"/>
    </source>
</evidence>
<protein>
    <submittedName>
        <fullName evidence="2">Uncharacterized protein</fullName>
    </submittedName>
</protein>
<comment type="caution">
    <text evidence="2">The sequence shown here is derived from an EMBL/GenBank/DDBJ whole genome shotgun (WGS) entry which is preliminary data.</text>
</comment>
<sequence>MIPQEVRECHWESHRLLEREGRIQWKVKCRESTFLLLPLSPRVASDCSKDRQSSAKQPRKRKVPVW</sequence>
<keyword evidence="3" id="KW-1185">Reference proteome</keyword>
<dbReference type="AlphaFoldDB" id="A0AAV4W8G6"/>